<feature type="site" description="Transition state stabilizer" evidence="4">
    <location>
        <position position="18"/>
    </location>
</feature>
<proteinExistence type="inferred from homology"/>
<dbReference type="CDD" id="cd05233">
    <property type="entry name" value="SDR_c"/>
    <property type="match status" value="1"/>
</dbReference>
<feature type="site" description="Transition state stabilizer" evidence="4">
    <location>
        <position position="25"/>
    </location>
</feature>
<dbReference type="Pfam" id="PF01128">
    <property type="entry name" value="IspD"/>
    <property type="match status" value="1"/>
</dbReference>
<dbReference type="InterPro" id="IPR034683">
    <property type="entry name" value="IspD/TarI"/>
</dbReference>
<dbReference type="PROSITE" id="PS00061">
    <property type="entry name" value="ADH_SHORT"/>
    <property type="match status" value="1"/>
</dbReference>
<comment type="similarity">
    <text evidence="1 5">Belongs to the short-chain dehydrogenases/reductases (SDR) family.</text>
</comment>
<comment type="catalytic activity">
    <reaction evidence="4">
        <text>2-C-methyl-D-erythritol 4-phosphate + CTP + H(+) = 4-CDP-2-C-methyl-D-erythritol + diphosphate</text>
        <dbReference type="Rhea" id="RHEA:13429"/>
        <dbReference type="ChEBI" id="CHEBI:15378"/>
        <dbReference type="ChEBI" id="CHEBI:33019"/>
        <dbReference type="ChEBI" id="CHEBI:37563"/>
        <dbReference type="ChEBI" id="CHEBI:57823"/>
        <dbReference type="ChEBI" id="CHEBI:58262"/>
        <dbReference type="EC" id="2.7.7.60"/>
    </reaction>
</comment>
<keyword evidence="3 4" id="KW-0548">Nucleotidyltransferase</keyword>
<name>A0A2S0WKC1_9ACTN</name>
<dbReference type="Gene3D" id="3.90.550.10">
    <property type="entry name" value="Spore Coat Polysaccharide Biosynthesis Protein SpsA, Chain A"/>
    <property type="match status" value="1"/>
</dbReference>
<dbReference type="AlphaFoldDB" id="A0A2S0WKC1"/>
<evidence type="ECO:0000256" key="2">
    <source>
        <dbReference type="ARBA" id="ARBA00022679"/>
    </source>
</evidence>
<dbReference type="PRINTS" id="PR00081">
    <property type="entry name" value="GDHRDH"/>
</dbReference>
<evidence type="ECO:0000256" key="4">
    <source>
        <dbReference type="HAMAP-Rule" id="MF_00108"/>
    </source>
</evidence>
<dbReference type="Gene3D" id="3.40.50.720">
    <property type="entry name" value="NAD(P)-binding Rossmann-like Domain"/>
    <property type="match status" value="1"/>
</dbReference>
<dbReference type="InterPro" id="IPR036291">
    <property type="entry name" value="NAD(P)-bd_dom_sf"/>
</dbReference>
<dbReference type="UniPathway" id="UPA00056">
    <property type="reaction ID" value="UER00093"/>
</dbReference>
<feature type="site" description="Positions MEP for the nucleophilic attack" evidence="4">
    <location>
        <position position="221"/>
    </location>
</feature>
<dbReference type="PIRSF" id="PIRSF036586">
    <property type="entry name" value="CDP-ribitol_syn"/>
    <property type="match status" value="1"/>
</dbReference>
<evidence type="ECO:0000256" key="3">
    <source>
        <dbReference type="ARBA" id="ARBA00022695"/>
    </source>
</evidence>
<evidence type="ECO:0000256" key="1">
    <source>
        <dbReference type="ARBA" id="ARBA00006484"/>
    </source>
</evidence>
<dbReference type="PANTHER" id="PTHR32125:SF4">
    <property type="entry name" value="2-C-METHYL-D-ERYTHRITOL 4-PHOSPHATE CYTIDYLYLTRANSFERASE, CHLOROPLASTIC"/>
    <property type="match status" value="1"/>
</dbReference>
<keyword evidence="2 4" id="KW-0808">Transferase</keyword>
<dbReference type="OrthoDB" id="9802561at2"/>
<dbReference type="KEGG" id="aez:C3E78_05735"/>
<feature type="site" description="Positions MEP for the nucleophilic attack" evidence="4">
    <location>
        <position position="162"/>
    </location>
</feature>
<dbReference type="Proteomes" id="UP000244384">
    <property type="component" value="Chromosome"/>
</dbReference>
<dbReference type="HAMAP" id="MF_00108">
    <property type="entry name" value="IspD"/>
    <property type="match status" value="1"/>
</dbReference>
<organism evidence="6 7">
    <name type="scientific">Aeromicrobium chenweiae</name>
    <dbReference type="NCBI Taxonomy" id="2079793"/>
    <lineage>
        <taxon>Bacteria</taxon>
        <taxon>Bacillati</taxon>
        <taxon>Actinomycetota</taxon>
        <taxon>Actinomycetes</taxon>
        <taxon>Propionibacteriales</taxon>
        <taxon>Nocardioidaceae</taxon>
        <taxon>Aeromicrobium</taxon>
    </lineage>
</organism>
<dbReference type="PANTHER" id="PTHR32125">
    <property type="entry name" value="2-C-METHYL-D-ERYTHRITOL 4-PHOSPHATE CYTIDYLYLTRANSFERASE, CHLOROPLASTIC"/>
    <property type="match status" value="1"/>
</dbReference>
<sequence>MTQLRNVAVILAGGTGTRVGLSIPKQLIKIAGKTIIEHTIAAFEASPLIDEIVILMTPGHLDPVRAIVQNGGYGKVTQIVEGGQTRNESTSRALEALGTDECNVLFHDAVRPLVSQTIISEVVAALATHEAVDTAIPSADTIVQVHDTAPQTTETIEDVLQRHLLRRGQTPQAFRLSVIRRAYELAWQDPHFTATDDCTVVLRYLPDVPIAVVLGHERNMKVTEPIDVYIADKLFQLHSADTPDALTDEQYRAALAGKTMVVFGGSYGIGGDIADLARGFGANVHTFSRSSTNTHVDRREDIAAAAAAVLKETDTIDFVVNTAGVLVIEDLADTSEETIFAATEINYLAPIFIAQEFYPHLASASGSLLLFTSSSYTRGRGGYSLYSSAKAAVVNLTQALADEWAGEVRVNCVNPERTGTPMRTKAFGEEPEGTLLSSMEVARQSLDVLLSQQTGHIIDIRREDGPAAIGGGR</sequence>
<evidence type="ECO:0000256" key="5">
    <source>
        <dbReference type="RuleBase" id="RU000363"/>
    </source>
</evidence>
<dbReference type="GO" id="GO:0019288">
    <property type="term" value="P:isopentenyl diphosphate biosynthetic process, methylerythritol 4-phosphate pathway"/>
    <property type="evidence" value="ECO:0007669"/>
    <property type="project" value="UniProtKB-UniRule"/>
</dbReference>
<dbReference type="Pfam" id="PF00106">
    <property type="entry name" value="adh_short"/>
    <property type="match status" value="1"/>
</dbReference>
<dbReference type="InterPro" id="IPR029044">
    <property type="entry name" value="Nucleotide-diphossugar_trans"/>
</dbReference>
<dbReference type="RefSeq" id="WP_108577393.1">
    <property type="nucleotide sequence ID" value="NZ_CP026952.1"/>
</dbReference>
<dbReference type="InterPro" id="IPR001228">
    <property type="entry name" value="IspD"/>
</dbReference>
<dbReference type="InterPro" id="IPR050088">
    <property type="entry name" value="IspD/TarI_cytidylyltransf_bact"/>
</dbReference>
<dbReference type="InterPro" id="IPR020904">
    <property type="entry name" value="Sc_DH/Rdtase_CS"/>
</dbReference>
<evidence type="ECO:0000313" key="6">
    <source>
        <dbReference type="EMBL" id="AWB91747.1"/>
    </source>
</evidence>
<gene>
    <name evidence="4" type="primary">ispD</name>
    <name evidence="6" type="ORF">C3E78_05735</name>
</gene>
<reference evidence="7" key="1">
    <citation type="submission" date="2018-01" db="EMBL/GenBank/DDBJ databases">
        <authorList>
            <person name="Li J."/>
        </authorList>
    </citation>
    <scope>NUCLEOTIDE SEQUENCE [LARGE SCALE GENOMIC DNA]</scope>
    <source>
        <strain evidence="7">592</strain>
    </source>
</reference>
<accession>A0A5F2ETY6</accession>
<dbReference type="EMBL" id="CP026952">
    <property type="protein sequence ID" value="AWB91747.1"/>
    <property type="molecule type" value="Genomic_DNA"/>
</dbReference>
<dbReference type="SUPFAM" id="SSF51735">
    <property type="entry name" value="NAD(P)-binding Rossmann-fold domains"/>
    <property type="match status" value="1"/>
</dbReference>
<dbReference type="InterPro" id="IPR012115">
    <property type="entry name" value="CDP-ribitol_syn"/>
</dbReference>
<keyword evidence="7" id="KW-1185">Reference proteome</keyword>
<dbReference type="GO" id="GO:0050518">
    <property type="term" value="F:2-C-methyl-D-erythritol 4-phosphate cytidylyltransferase activity"/>
    <property type="evidence" value="ECO:0007669"/>
    <property type="project" value="UniProtKB-UniRule"/>
</dbReference>
<evidence type="ECO:0000313" key="7">
    <source>
        <dbReference type="Proteomes" id="UP000244384"/>
    </source>
</evidence>
<comment type="pathway">
    <text evidence="4">Isoprenoid biosynthesis; isopentenyl diphosphate biosynthesis via DXP pathway; isopentenyl diphosphate from 1-deoxy-D-xylulose 5-phosphate: step 2/6.</text>
</comment>
<dbReference type="FunFam" id="3.90.550.10:FF:000003">
    <property type="entry name" value="2-C-methyl-D-erythritol 4-phosphate cytidylyltransferase"/>
    <property type="match status" value="1"/>
</dbReference>
<comment type="function">
    <text evidence="4">Catalyzes the formation of 4-diphosphocytidyl-2-C-methyl-D-erythritol from CTP and 2-C-methyl-D-erythritol 4-phosphate (MEP).</text>
</comment>
<dbReference type="EC" id="2.7.7.60" evidence="4"/>
<dbReference type="InterPro" id="IPR002347">
    <property type="entry name" value="SDR_fam"/>
</dbReference>
<dbReference type="CDD" id="cd02516">
    <property type="entry name" value="CDP-ME_synthetase"/>
    <property type="match status" value="1"/>
</dbReference>
<protein>
    <recommendedName>
        <fullName evidence="4">2-C-methyl-D-erythritol 4-phosphate cytidylyltransferase</fullName>
        <ecNumber evidence="4">2.7.7.60</ecNumber>
    </recommendedName>
    <alternativeName>
        <fullName evidence="4">4-diphosphocytidyl-2C-methyl-D-erythritol synthase</fullName>
    </alternativeName>
    <alternativeName>
        <fullName evidence="4">MEP cytidylyltransferase</fullName>
        <shortName evidence="4">MCT</shortName>
    </alternativeName>
</protein>
<accession>A0A2S0WKC1</accession>
<dbReference type="PRINTS" id="PR00080">
    <property type="entry name" value="SDRFAMILY"/>
</dbReference>
<keyword evidence="4" id="KW-0414">Isoprene biosynthesis</keyword>
<dbReference type="SUPFAM" id="SSF53448">
    <property type="entry name" value="Nucleotide-diphospho-sugar transferases"/>
    <property type="match status" value="1"/>
</dbReference>
<comment type="similarity">
    <text evidence="4">Belongs to the IspD/TarI cytidylyltransferase family. IspD subfamily.</text>
</comment>